<accession>A0A366FQS2</accession>
<comment type="caution">
    <text evidence="1">The sequence shown here is derived from an EMBL/GenBank/DDBJ whole genome shotgun (WGS) entry which is preliminary data.</text>
</comment>
<evidence type="ECO:0000313" key="2">
    <source>
        <dbReference type="Proteomes" id="UP000253529"/>
    </source>
</evidence>
<organism evidence="1 2">
    <name type="scientific">Roseiarcus fermentans</name>
    <dbReference type="NCBI Taxonomy" id="1473586"/>
    <lineage>
        <taxon>Bacteria</taxon>
        <taxon>Pseudomonadati</taxon>
        <taxon>Pseudomonadota</taxon>
        <taxon>Alphaproteobacteria</taxon>
        <taxon>Hyphomicrobiales</taxon>
        <taxon>Roseiarcaceae</taxon>
        <taxon>Roseiarcus</taxon>
    </lineage>
</organism>
<proteinExistence type="predicted"/>
<protein>
    <submittedName>
        <fullName evidence="1">Uncharacterized protein</fullName>
    </submittedName>
</protein>
<gene>
    <name evidence="1" type="ORF">DFR50_10636</name>
</gene>
<evidence type="ECO:0000313" key="1">
    <source>
        <dbReference type="EMBL" id="RBP16075.1"/>
    </source>
</evidence>
<dbReference type="OrthoDB" id="7193207at2"/>
<keyword evidence="2" id="KW-1185">Reference proteome</keyword>
<dbReference type="EMBL" id="QNRK01000006">
    <property type="protein sequence ID" value="RBP16075.1"/>
    <property type="molecule type" value="Genomic_DNA"/>
</dbReference>
<sequence>MGDPVGMSRPRASLGILPDDLYIPIEPWPRIGRPVKHDLSAWTVTDVWPDSVPITDAELDVFEAWFGDLFDELFGPCQ</sequence>
<reference evidence="1 2" key="1">
    <citation type="submission" date="2018-06" db="EMBL/GenBank/DDBJ databases">
        <title>Genomic Encyclopedia of Type Strains, Phase IV (KMG-IV): sequencing the most valuable type-strain genomes for metagenomic binning, comparative biology and taxonomic classification.</title>
        <authorList>
            <person name="Goeker M."/>
        </authorList>
    </citation>
    <scope>NUCLEOTIDE SEQUENCE [LARGE SCALE GENOMIC DNA]</scope>
    <source>
        <strain evidence="1 2">DSM 24875</strain>
    </source>
</reference>
<name>A0A366FQS2_9HYPH</name>
<dbReference type="Proteomes" id="UP000253529">
    <property type="component" value="Unassembled WGS sequence"/>
</dbReference>
<dbReference type="RefSeq" id="WP_113888411.1">
    <property type="nucleotide sequence ID" value="NZ_QNRK01000006.1"/>
</dbReference>
<dbReference type="AlphaFoldDB" id="A0A366FQS2"/>